<proteinExistence type="predicted"/>
<evidence type="ECO:0000256" key="1">
    <source>
        <dbReference type="SAM" id="SignalP"/>
    </source>
</evidence>
<keyword evidence="1" id="KW-0732">Signal</keyword>
<dbReference type="KEGG" id="pht:BLM14_20930"/>
<sequence>MKISHSNSSVAPSFALPTLALLLALIPSGGQAQVEEAGPSTKQMLEQCVAIKTLSESYCQCAIAVSESLANNRQVFLAYVAATSNNSAKAMKFFNEIVDDHDLDKYNFSSRQEKSDYVEGKTRVFEYRLRTVCANK</sequence>
<name>A0A2N9VQI8_9HYPH</name>
<evidence type="ECO:0000313" key="3">
    <source>
        <dbReference type="Proteomes" id="UP000232163"/>
    </source>
</evidence>
<dbReference type="AlphaFoldDB" id="A0A2N9VQI8"/>
<organism evidence="2 3">
    <name type="scientific">Phyllobacterium zundukense</name>
    <dbReference type="NCBI Taxonomy" id="1867719"/>
    <lineage>
        <taxon>Bacteria</taxon>
        <taxon>Pseudomonadati</taxon>
        <taxon>Pseudomonadota</taxon>
        <taxon>Alphaproteobacteria</taxon>
        <taxon>Hyphomicrobiales</taxon>
        <taxon>Phyllobacteriaceae</taxon>
        <taxon>Phyllobacterium</taxon>
    </lineage>
</organism>
<keyword evidence="3" id="KW-1185">Reference proteome</keyword>
<reference evidence="3" key="1">
    <citation type="journal article" date="2017" name="Int J Environ Stud">
        <title>Does the Miocene-Pliocene relict legume Oxytropis triphylla form nitrogen-fixing nodules with a combination of bacterial strains?</title>
        <authorList>
            <person name="Safronova V."/>
            <person name="Belimov A."/>
            <person name="Sazanova A."/>
            <person name="Kuznetsova I."/>
            <person name="Popova J."/>
            <person name="Andronov E."/>
            <person name="Verkhozina A."/>
            <person name="Tikhonovich I."/>
        </authorList>
    </citation>
    <scope>NUCLEOTIDE SEQUENCE [LARGE SCALE GENOMIC DNA]</scope>
    <source>
        <strain evidence="3">Tri-38</strain>
    </source>
</reference>
<gene>
    <name evidence="2" type="ORF">B5P45_26880</name>
</gene>
<dbReference type="EMBL" id="MZMT01000056">
    <property type="protein sequence ID" value="PIO41756.1"/>
    <property type="molecule type" value="Genomic_DNA"/>
</dbReference>
<evidence type="ECO:0000313" key="2">
    <source>
        <dbReference type="EMBL" id="PIO41756.1"/>
    </source>
</evidence>
<feature type="chain" id="PRO_5014634353" evidence="1">
    <location>
        <begin position="33"/>
        <end position="136"/>
    </location>
</feature>
<feature type="signal peptide" evidence="1">
    <location>
        <begin position="1"/>
        <end position="32"/>
    </location>
</feature>
<comment type="caution">
    <text evidence="2">The sequence shown here is derived from an EMBL/GenBank/DDBJ whole genome shotgun (WGS) entry which is preliminary data.</text>
</comment>
<dbReference type="Proteomes" id="UP000232163">
    <property type="component" value="Unassembled WGS sequence"/>
</dbReference>
<protein>
    <submittedName>
        <fullName evidence="2">Uncharacterized protein</fullName>
    </submittedName>
</protein>
<accession>A0A2N9VQI8</accession>
<dbReference type="RefSeq" id="WP_100001875.1">
    <property type="nucleotide sequence ID" value="NZ_CP017941.1"/>
</dbReference>